<name>A0A8S5LN26_9CAUD</name>
<protein>
    <submittedName>
        <fullName evidence="1">Uncharacterized protein</fullName>
    </submittedName>
</protein>
<evidence type="ECO:0000313" key="1">
    <source>
        <dbReference type="EMBL" id="DAD71264.1"/>
    </source>
</evidence>
<proteinExistence type="predicted"/>
<dbReference type="EMBL" id="BK015879">
    <property type="protein sequence ID" value="DAD71264.1"/>
    <property type="molecule type" value="Genomic_DNA"/>
</dbReference>
<reference evidence="1" key="1">
    <citation type="journal article" date="2021" name="Proc. Natl. Acad. Sci. U.S.A.">
        <title>A Catalog of Tens of Thousands of Viruses from Human Metagenomes Reveals Hidden Associations with Chronic Diseases.</title>
        <authorList>
            <person name="Tisza M.J."/>
            <person name="Buck C.B."/>
        </authorList>
    </citation>
    <scope>NUCLEOTIDE SEQUENCE</scope>
    <source>
        <strain evidence="1">CtDuC3</strain>
    </source>
</reference>
<organism evidence="1">
    <name type="scientific">Siphoviridae sp. ctDuC3</name>
    <dbReference type="NCBI Taxonomy" id="2827563"/>
    <lineage>
        <taxon>Viruses</taxon>
        <taxon>Duplodnaviria</taxon>
        <taxon>Heunggongvirae</taxon>
        <taxon>Uroviricota</taxon>
        <taxon>Caudoviricetes</taxon>
    </lineage>
</organism>
<sequence length="103" mass="11919">MTDKEAMDYINNTIEGVSWSDAAKALDYILQDSDENNYYTLMAADSGLFDYIHLYAAYRKEDMIDMPTQGIIYEDDETIIVDNDCFFNGNAPDYYACQYFAYC</sequence>
<accession>A0A8S5LN26</accession>